<dbReference type="Proteomes" id="UP000805614">
    <property type="component" value="Unassembled WGS sequence"/>
</dbReference>
<dbReference type="InterPro" id="IPR012349">
    <property type="entry name" value="Split_barrel_FMN-bd"/>
</dbReference>
<accession>A0ABR7LRY3</accession>
<evidence type="ECO:0000313" key="1">
    <source>
        <dbReference type="EMBL" id="MBC6467245.1"/>
    </source>
</evidence>
<dbReference type="RefSeq" id="WP_187244266.1">
    <property type="nucleotide sequence ID" value="NZ_BAAAOK010000005.1"/>
</dbReference>
<reference evidence="1 2" key="1">
    <citation type="submission" date="2020-06" db="EMBL/GenBank/DDBJ databases">
        <title>Actinomadura xiongansis sp. nov., isolated from soil of Baiyangdian.</title>
        <authorList>
            <person name="Zhang X."/>
        </authorList>
    </citation>
    <scope>NUCLEOTIDE SEQUENCE [LARGE SCALE GENOMIC DNA]</scope>
    <source>
        <strain evidence="1 2">HBUM206468</strain>
    </source>
</reference>
<dbReference type="EMBL" id="JABVEC010000012">
    <property type="protein sequence ID" value="MBC6467245.1"/>
    <property type="molecule type" value="Genomic_DNA"/>
</dbReference>
<comment type="caution">
    <text evidence="1">The sequence shown here is derived from an EMBL/GenBank/DDBJ whole genome shotgun (WGS) entry which is preliminary data.</text>
</comment>
<sequence length="143" mass="16308">MSTLMTIAERETFLAGTHIGMLSVPDRHASLLIPIWYAYTEGGEIRISTPSGSRKLGLIQEAGYVGFAVQQEEMPYKFVSIDGPVTAYEPTDPEEYRRWAIRYLGPLNGERFFASIKDALSSWITIHIRPQRWRTFDFGKEFG</sequence>
<dbReference type="Gene3D" id="2.30.110.10">
    <property type="entry name" value="Electron Transport, Fmn-binding Protein, Chain A"/>
    <property type="match status" value="1"/>
</dbReference>
<evidence type="ECO:0000313" key="2">
    <source>
        <dbReference type="Proteomes" id="UP000805614"/>
    </source>
</evidence>
<keyword evidence="2" id="KW-1185">Reference proteome</keyword>
<proteinExistence type="predicted"/>
<protein>
    <submittedName>
        <fullName evidence="1">Pyridoxamine 5'-phosphate oxidase</fullName>
    </submittedName>
</protein>
<dbReference type="SUPFAM" id="SSF50475">
    <property type="entry name" value="FMN-binding split barrel"/>
    <property type="match status" value="1"/>
</dbReference>
<organism evidence="1 2">
    <name type="scientific">Actinomadura alba</name>
    <dbReference type="NCBI Taxonomy" id="406431"/>
    <lineage>
        <taxon>Bacteria</taxon>
        <taxon>Bacillati</taxon>
        <taxon>Actinomycetota</taxon>
        <taxon>Actinomycetes</taxon>
        <taxon>Streptosporangiales</taxon>
        <taxon>Thermomonosporaceae</taxon>
        <taxon>Actinomadura</taxon>
    </lineage>
</organism>
<gene>
    <name evidence="1" type="ORF">HKK74_17295</name>
</gene>
<name>A0ABR7LRY3_9ACTN</name>